<evidence type="ECO:0000313" key="2">
    <source>
        <dbReference type="EMBL" id="STX29211.1"/>
    </source>
</evidence>
<protein>
    <recommendedName>
        <fullName evidence="4">Secreted protein</fullName>
    </recommendedName>
</protein>
<feature type="chain" id="PRO_5016804199" description="Secreted protein" evidence="1">
    <location>
        <begin position="21"/>
        <end position="144"/>
    </location>
</feature>
<feature type="signal peptide" evidence="1">
    <location>
        <begin position="1"/>
        <end position="20"/>
    </location>
</feature>
<evidence type="ECO:0000256" key="1">
    <source>
        <dbReference type="SAM" id="SignalP"/>
    </source>
</evidence>
<name>A0A378I3D3_9GAMM</name>
<proteinExistence type="predicted"/>
<evidence type="ECO:0008006" key="4">
    <source>
        <dbReference type="Google" id="ProtNLM"/>
    </source>
</evidence>
<accession>A0A378I3D3</accession>
<keyword evidence="1" id="KW-0732">Signal</keyword>
<dbReference type="Proteomes" id="UP000254968">
    <property type="component" value="Unassembled WGS sequence"/>
</dbReference>
<sequence length="144" mass="16454">MIKKLIFLLIICSLITNVFANVPAFKYLINQNEQASWTIAAQEDGYFQLLGLHDDKKFIVQVSDLYNSLPSDTITIHCNTGNGQIGRYDVAAGTTLTCYPHFHDVITIAIVPQNFKNGATGNFRYEFYKHTNKENKLKKNRFFL</sequence>
<dbReference type="RefSeq" id="WP_115302901.1">
    <property type="nucleotide sequence ID" value="NZ_CAAAHO010000007.1"/>
</dbReference>
<dbReference type="EMBL" id="UGNV01000001">
    <property type="protein sequence ID" value="STX29211.1"/>
    <property type="molecule type" value="Genomic_DNA"/>
</dbReference>
<organism evidence="2 3">
    <name type="scientific">Legionella beliardensis</name>
    <dbReference type="NCBI Taxonomy" id="91822"/>
    <lineage>
        <taxon>Bacteria</taxon>
        <taxon>Pseudomonadati</taxon>
        <taxon>Pseudomonadota</taxon>
        <taxon>Gammaproteobacteria</taxon>
        <taxon>Legionellales</taxon>
        <taxon>Legionellaceae</taxon>
        <taxon>Legionella</taxon>
    </lineage>
</organism>
<reference evidence="2 3" key="1">
    <citation type="submission" date="2018-06" db="EMBL/GenBank/DDBJ databases">
        <authorList>
            <consortium name="Pathogen Informatics"/>
            <person name="Doyle S."/>
        </authorList>
    </citation>
    <scope>NUCLEOTIDE SEQUENCE [LARGE SCALE GENOMIC DNA]</scope>
    <source>
        <strain evidence="2 3">NCTC13315</strain>
    </source>
</reference>
<keyword evidence="3" id="KW-1185">Reference proteome</keyword>
<gene>
    <name evidence="2" type="ORF">NCTC13315_01749</name>
</gene>
<evidence type="ECO:0000313" key="3">
    <source>
        <dbReference type="Proteomes" id="UP000254968"/>
    </source>
</evidence>
<dbReference type="AlphaFoldDB" id="A0A378I3D3"/>